<dbReference type="Pfam" id="PF04149">
    <property type="entry name" value="DUF397"/>
    <property type="match status" value="1"/>
</dbReference>
<evidence type="ECO:0000313" key="2">
    <source>
        <dbReference type="EMBL" id="MUN39149.1"/>
    </source>
</evidence>
<dbReference type="Proteomes" id="UP000432015">
    <property type="component" value="Unassembled WGS sequence"/>
</dbReference>
<feature type="domain" description="DUF397" evidence="1">
    <location>
        <begin position="29"/>
        <end position="83"/>
    </location>
</feature>
<sequence>MTPQQLIFSPWRKSRRSGGEGQECVEVAAAWRTSSHSSGGEGQCVEVAPLVDRLVAMRDSKDPDGPMLSIAPGAWTSLLADIKGGVHDLGAAG</sequence>
<evidence type="ECO:0000259" key="1">
    <source>
        <dbReference type="Pfam" id="PF04149"/>
    </source>
</evidence>
<accession>A0A7K1L414</accession>
<organism evidence="2 3">
    <name type="scientific">Actinomadura litoris</name>
    <dbReference type="NCBI Taxonomy" id="2678616"/>
    <lineage>
        <taxon>Bacteria</taxon>
        <taxon>Bacillati</taxon>
        <taxon>Actinomycetota</taxon>
        <taxon>Actinomycetes</taxon>
        <taxon>Streptosporangiales</taxon>
        <taxon>Thermomonosporaceae</taxon>
        <taxon>Actinomadura</taxon>
    </lineage>
</organism>
<dbReference type="InterPro" id="IPR007278">
    <property type="entry name" value="DUF397"/>
</dbReference>
<comment type="caution">
    <text evidence="2">The sequence shown here is derived from an EMBL/GenBank/DDBJ whole genome shotgun (WGS) entry which is preliminary data.</text>
</comment>
<dbReference type="EMBL" id="WOFH01000007">
    <property type="protein sequence ID" value="MUN39149.1"/>
    <property type="molecule type" value="Genomic_DNA"/>
</dbReference>
<dbReference type="AlphaFoldDB" id="A0A7K1L414"/>
<proteinExistence type="predicted"/>
<gene>
    <name evidence="2" type="ORF">GNZ18_21470</name>
</gene>
<reference evidence="2 3" key="1">
    <citation type="submission" date="2019-11" db="EMBL/GenBank/DDBJ databases">
        <authorList>
            <person name="Cao P."/>
        </authorList>
    </citation>
    <scope>NUCLEOTIDE SEQUENCE [LARGE SCALE GENOMIC DNA]</scope>
    <source>
        <strain evidence="2 3">NEAU-AAG5</strain>
    </source>
</reference>
<dbReference type="RefSeq" id="WP_156218313.1">
    <property type="nucleotide sequence ID" value="NZ_WOFH01000007.1"/>
</dbReference>
<evidence type="ECO:0000313" key="3">
    <source>
        <dbReference type="Proteomes" id="UP000432015"/>
    </source>
</evidence>
<protein>
    <submittedName>
        <fullName evidence="2">DUF397 domain-containing protein</fullName>
    </submittedName>
</protein>
<name>A0A7K1L414_9ACTN</name>
<keyword evidence="3" id="KW-1185">Reference proteome</keyword>